<evidence type="ECO:0000259" key="2">
    <source>
        <dbReference type="Pfam" id="PF07583"/>
    </source>
</evidence>
<gene>
    <name evidence="4" type="ORF">DSM3645_24200</name>
</gene>
<dbReference type="Gene3D" id="2.60.40.1080">
    <property type="match status" value="1"/>
</dbReference>
<evidence type="ECO:0000259" key="3">
    <source>
        <dbReference type="Pfam" id="PF07587"/>
    </source>
</evidence>
<comment type="caution">
    <text evidence="4">The sequence shown here is derived from an EMBL/GenBank/DDBJ whole genome shotgun (WGS) entry which is preliminary data.</text>
</comment>
<dbReference type="AlphaFoldDB" id="A3ZUT1"/>
<feature type="signal peptide" evidence="1">
    <location>
        <begin position="1"/>
        <end position="33"/>
    </location>
</feature>
<reference evidence="4 5" key="1">
    <citation type="submission" date="2006-02" db="EMBL/GenBank/DDBJ databases">
        <authorList>
            <person name="Amann R."/>
            <person name="Ferriera S."/>
            <person name="Johnson J."/>
            <person name="Kravitz S."/>
            <person name="Halpern A."/>
            <person name="Remington K."/>
            <person name="Beeson K."/>
            <person name="Tran B."/>
            <person name="Rogers Y.-H."/>
            <person name="Friedman R."/>
            <person name="Venter J.C."/>
        </authorList>
    </citation>
    <scope>NUCLEOTIDE SEQUENCE [LARGE SCALE GENOMIC DNA]</scope>
    <source>
        <strain evidence="4 5">DSM 3645</strain>
    </source>
</reference>
<feature type="domain" description="DUF1549" evidence="2">
    <location>
        <begin position="249"/>
        <end position="431"/>
    </location>
</feature>
<organism evidence="4 5">
    <name type="scientific">Blastopirellula marina DSM 3645</name>
    <dbReference type="NCBI Taxonomy" id="314230"/>
    <lineage>
        <taxon>Bacteria</taxon>
        <taxon>Pseudomonadati</taxon>
        <taxon>Planctomycetota</taxon>
        <taxon>Planctomycetia</taxon>
        <taxon>Pirellulales</taxon>
        <taxon>Pirellulaceae</taxon>
        <taxon>Blastopirellula</taxon>
    </lineage>
</organism>
<evidence type="ECO:0000313" key="5">
    <source>
        <dbReference type="Proteomes" id="UP000004358"/>
    </source>
</evidence>
<evidence type="ECO:0000256" key="1">
    <source>
        <dbReference type="SAM" id="SignalP"/>
    </source>
</evidence>
<protein>
    <submittedName>
        <fullName evidence="4">Probable S-layer related protein (Precursor)</fullName>
    </submittedName>
</protein>
<dbReference type="Pfam" id="PF07587">
    <property type="entry name" value="PSD1"/>
    <property type="match status" value="1"/>
</dbReference>
<dbReference type="InterPro" id="IPR022655">
    <property type="entry name" value="DUF1553"/>
</dbReference>
<sequence length="749" mass="82893">MMVLPTRHSIWGKWRCGVLGAAFALLISPMVSAAETTPEKVSFVNDVVPVLTKAGCNMGTCHAKAGGGQNGFQLSLLGFEAAEDYESIVRESRGRRLFPPVPKESLLLLKAAAETPHGGGVRLPKDSEGYELIRRWISQGAAYRPEADPDLQSIEVQSDRSLINMGQQQQLKAIATFSDGSQRDVTSFALFESNSEAMAEVSADGLVKIHDIPGRVAIMLRYQDKSAVFTAAVPLGASVGDLPAPKNFVDELVFANLTEIGIPPSPVCDDATFMRRISLDLAGRLPTAEEAKAFLASTEPNKRDQLIDRLLRSPGYADFFANKWTSLLKNRRDDASDITSNFAFHAWIRDSLLENLPYDQMVRQLLAATGTVVANPPVAWYKRVKEPKEQLEDVAQLFLGVRLQCAQCHHHPFERWSQDDYYSLSAFFSQIGRKPSDTRGEDLIFHKRGIAAATNVKTGVALKPAALGDDVGAIPADRDPRLRLADWLAKPDNPFFAKALVNRYWKHFFKRGLIEPEDDIRDTNPPSNPELLAALEAHFIESGYDLKALVRVITQSKAYQLSALPNEYNLVDEQNYSRYYPRRMQAEVMLDAVNDLTASPTNFANLPPGTRAVGLPDNSYNNSSLFLRVFGRPDNSSVCECERVQSSSLAQSLHLINSAEIKTKLSAAQGRAATLVSADVPPEEKIREIYLVAFSREPDPNEMEIALDYLQQIPTDAAGNPLGADQAARQNFQDLIWAIMNSKEFLFNH</sequence>
<accession>A3ZUT1</accession>
<name>A3ZUT1_9BACT</name>
<dbReference type="RefSeq" id="WP_002652737.1">
    <property type="nucleotide sequence ID" value="NZ_CH672376.1"/>
</dbReference>
<dbReference type="STRING" id="314230.DSM3645_24200"/>
<dbReference type="HOGENOM" id="CLU_005632_0_0_0"/>
<dbReference type="Pfam" id="PF07583">
    <property type="entry name" value="PSCyt2"/>
    <property type="match status" value="1"/>
</dbReference>
<dbReference type="InterPro" id="IPR011444">
    <property type="entry name" value="DUF1549"/>
</dbReference>
<feature type="domain" description="DUF1553" evidence="3">
    <location>
        <begin position="481"/>
        <end position="709"/>
    </location>
</feature>
<dbReference type="PANTHER" id="PTHR35889">
    <property type="entry name" value="CYCLOINULO-OLIGOSACCHARIDE FRUCTANOTRANSFERASE-RELATED"/>
    <property type="match status" value="1"/>
</dbReference>
<feature type="chain" id="PRO_5002665151" evidence="1">
    <location>
        <begin position="34"/>
        <end position="749"/>
    </location>
</feature>
<keyword evidence="1" id="KW-0732">Signal</keyword>
<dbReference type="eggNOG" id="COG5492">
    <property type="taxonomic scope" value="Bacteria"/>
</dbReference>
<dbReference type="Proteomes" id="UP000004358">
    <property type="component" value="Unassembled WGS sequence"/>
</dbReference>
<dbReference type="EMBL" id="AANZ01000013">
    <property type="protein sequence ID" value="EAQ79667.1"/>
    <property type="molecule type" value="Genomic_DNA"/>
</dbReference>
<proteinExistence type="predicted"/>
<dbReference type="PANTHER" id="PTHR35889:SF3">
    <property type="entry name" value="F-BOX DOMAIN-CONTAINING PROTEIN"/>
    <property type="match status" value="1"/>
</dbReference>
<evidence type="ECO:0000313" key="4">
    <source>
        <dbReference type="EMBL" id="EAQ79667.1"/>
    </source>
</evidence>